<dbReference type="EMBL" id="FLQS01000054">
    <property type="protein sequence ID" value="SBS78445.1"/>
    <property type="molecule type" value="Genomic_DNA"/>
</dbReference>
<sequence>MGETQTSTARNLTSPRIFAKDNSKYCLYESLNSEFDSPDAINFQLRVSQQQTVVLID</sequence>
<proteinExistence type="predicted"/>
<dbReference type="AlphaFoldDB" id="A0A1Y5PID4"/>
<evidence type="ECO:0000313" key="1">
    <source>
        <dbReference type="EMBL" id="SBS78445.1"/>
    </source>
</evidence>
<name>A0A1Y5PID4_9MYCO</name>
<protein>
    <submittedName>
        <fullName evidence="1">Uncharacterized protein</fullName>
    </submittedName>
</protein>
<organism evidence="1">
    <name type="scientific">uncultured Mycobacterium sp</name>
    <dbReference type="NCBI Taxonomy" id="171292"/>
    <lineage>
        <taxon>Bacteria</taxon>
        <taxon>Bacillati</taxon>
        <taxon>Actinomycetota</taxon>
        <taxon>Actinomycetes</taxon>
        <taxon>Mycobacteriales</taxon>
        <taxon>Mycobacteriaceae</taxon>
        <taxon>Mycobacterium</taxon>
        <taxon>environmental samples</taxon>
    </lineage>
</organism>
<gene>
    <name evidence="1" type="ORF">MHPYR_580006</name>
</gene>
<accession>A0A1Y5PID4</accession>
<reference evidence="1" key="1">
    <citation type="submission" date="2016-03" db="EMBL/GenBank/DDBJ databases">
        <authorList>
            <person name="Ploux O."/>
        </authorList>
    </citation>
    <scope>NUCLEOTIDE SEQUENCE</scope>
    <source>
        <strain evidence="1">UC10</strain>
    </source>
</reference>